<dbReference type="PANTHER" id="PTHR30149:SF0">
    <property type="entry name" value="HYDROGENASE MATURATION FACTOR HYPD"/>
    <property type="match status" value="1"/>
</dbReference>
<dbReference type="InterPro" id="IPR042243">
    <property type="entry name" value="HypD_1"/>
</dbReference>
<keyword evidence="2" id="KW-0479">Metal-binding</keyword>
<keyword evidence="3" id="KW-0408">Iron</keyword>
<dbReference type="Pfam" id="PF01924">
    <property type="entry name" value="HypD"/>
    <property type="match status" value="1"/>
</dbReference>
<organism evidence="5 6">
    <name type="scientific">Bradyrhizobium australiense</name>
    <dbReference type="NCBI Taxonomy" id="2721161"/>
    <lineage>
        <taxon>Bacteria</taxon>
        <taxon>Pseudomonadati</taxon>
        <taxon>Pseudomonadota</taxon>
        <taxon>Alphaproteobacteria</taxon>
        <taxon>Hyphomicrobiales</taxon>
        <taxon>Nitrobacteraceae</taxon>
        <taxon>Bradyrhizobium</taxon>
    </lineage>
</organism>
<evidence type="ECO:0000313" key="6">
    <source>
        <dbReference type="Proteomes" id="UP000544122"/>
    </source>
</evidence>
<evidence type="ECO:0000313" key="5">
    <source>
        <dbReference type="EMBL" id="NOJ41465.1"/>
    </source>
</evidence>
<dbReference type="Gene3D" id="3.40.50.11750">
    <property type="entry name" value="HypD, alpha/beta domain 1"/>
    <property type="match status" value="2"/>
</dbReference>
<accession>A0A7Y4GT11</accession>
<dbReference type="Gene3D" id="6.10.20.100">
    <property type="match status" value="1"/>
</dbReference>
<comment type="similarity">
    <text evidence="1 4">Belongs to the HypD family.</text>
</comment>
<dbReference type="PIRSF" id="PIRSF005622">
    <property type="entry name" value="Hydrgn_mat_hypD"/>
    <property type="match status" value="1"/>
</dbReference>
<dbReference type="GO" id="GO:0051604">
    <property type="term" value="P:protein maturation"/>
    <property type="evidence" value="ECO:0007669"/>
    <property type="project" value="TreeGrafter"/>
</dbReference>
<dbReference type="EMBL" id="JAAVLX010000005">
    <property type="protein sequence ID" value="NOJ41465.1"/>
    <property type="molecule type" value="Genomic_DNA"/>
</dbReference>
<dbReference type="GO" id="GO:0070025">
    <property type="term" value="F:carbon monoxide binding"/>
    <property type="evidence" value="ECO:0007669"/>
    <property type="project" value="TreeGrafter"/>
</dbReference>
<evidence type="ECO:0000256" key="3">
    <source>
        <dbReference type="ARBA" id="ARBA00023004"/>
    </source>
</evidence>
<protein>
    <recommendedName>
        <fullName evidence="4">Hydrogenase maturation factor</fullName>
    </recommendedName>
</protein>
<name>A0A7Y4GT11_9BRAD</name>
<dbReference type="AlphaFoldDB" id="A0A7Y4GT11"/>
<keyword evidence="6" id="KW-1185">Reference proteome</keyword>
<dbReference type="RefSeq" id="WP_171580713.1">
    <property type="nucleotide sequence ID" value="NZ_JAAVLX010000005.1"/>
</dbReference>
<evidence type="ECO:0000256" key="1">
    <source>
        <dbReference type="ARBA" id="ARBA00007888"/>
    </source>
</evidence>
<dbReference type="NCBIfam" id="TIGR00075">
    <property type="entry name" value="hypD"/>
    <property type="match status" value="1"/>
</dbReference>
<dbReference type="GO" id="GO:0051539">
    <property type="term" value="F:4 iron, 4 sulfur cluster binding"/>
    <property type="evidence" value="ECO:0007669"/>
    <property type="project" value="TreeGrafter"/>
</dbReference>
<comment type="caution">
    <text evidence="5">The sequence shown here is derived from an EMBL/GenBank/DDBJ whole genome shotgun (WGS) entry which is preliminary data.</text>
</comment>
<dbReference type="PANTHER" id="PTHR30149">
    <property type="entry name" value="HYDROGENASE PROTEIN ASSEMBLY PROTEIN HYPD"/>
    <property type="match status" value="1"/>
</dbReference>
<gene>
    <name evidence="5" type="primary">hypD</name>
    <name evidence="5" type="ORF">HCN58_17955</name>
</gene>
<dbReference type="InterPro" id="IPR042244">
    <property type="entry name" value="HypD_2_sf"/>
</dbReference>
<dbReference type="InterPro" id="IPR002780">
    <property type="entry name" value="Hyd_form_HypD"/>
</dbReference>
<evidence type="ECO:0000256" key="4">
    <source>
        <dbReference type="PIRNR" id="PIRNR005622"/>
    </source>
</evidence>
<evidence type="ECO:0000256" key="2">
    <source>
        <dbReference type="ARBA" id="ARBA00022723"/>
    </source>
</evidence>
<sequence length="379" mass="42344">MKYADEFRDKTIAHGLVRAIGAEADSQRAYRFMEFCGGHTHAISRYGLEDILPANVRMIHGPGCPVCVLPASRIDMAIRLAERPEITLCVYGDLMRIPGSQGKALLSAKAFGADIRMVYSTLDAIRIAEQAPNREVVFFAIGFETTTPPTAVMIRLAEKKWLKKFSVFCNHVLTPSAMHSILENPDIRDIGRVEIDGFLGPAHVSTIIGTEPYEVLAEQFGKPIVIAGFEPLDMMQAILMLVRQVKEGRHEVENQYSRAVTRKGNRRAQEEVSDIFELRDQFEWRGLGLVPHSGLKLKQAYAQFDAEKRFAMHEVRVADNPACECGAILRGVKRPVDCKLFGTVCTPEIPIGSCMVSSEGACAAHWTYGRFRDYQLRRA</sequence>
<reference evidence="5 6" key="1">
    <citation type="submission" date="2020-03" db="EMBL/GenBank/DDBJ databases">
        <title>Bradyrhizobium diversity isolated from nodules of Indigofera sp.</title>
        <authorList>
            <person name="Klepa M."/>
            <person name="Helene L."/>
            <person name="Hungria M."/>
        </authorList>
    </citation>
    <scope>NUCLEOTIDE SEQUENCE [LARGE SCALE GENOMIC DNA]</scope>
    <source>
        <strain evidence="5 6">WSM 1791</strain>
    </source>
</reference>
<dbReference type="Proteomes" id="UP000544122">
    <property type="component" value="Unassembled WGS sequence"/>
</dbReference>
<proteinExistence type="inferred from homology"/>
<dbReference type="GO" id="GO:0005506">
    <property type="term" value="F:iron ion binding"/>
    <property type="evidence" value="ECO:0007669"/>
    <property type="project" value="TreeGrafter"/>
</dbReference>